<dbReference type="SUPFAM" id="SSF52540">
    <property type="entry name" value="P-loop containing nucleoside triphosphate hydrolases"/>
    <property type="match status" value="1"/>
</dbReference>
<sequence>MATLSNSPLLIAIVGVNGAGKSTITARLRQEPGFPANYVNPDEIALTLTDIADPIDRSYTAARKADEQRNIWLTDRQSMAFETVMSHPSKIEFMQSAKDAGYRIMLIFVGLSSPELSLQRVGQRVQSGGHNVPTDKIMARYYRVMALLPNALQVADRALIYDNSDDCAEARLVLSFNDGRVGYRSSDLPEWLSFLI</sequence>
<evidence type="ECO:0000256" key="3">
    <source>
        <dbReference type="ARBA" id="ARBA00022741"/>
    </source>
</evidence>
<dbReference type="Proteomes" id="UP000238937">
    <property type="component" value="Unassembled WGS sequence"/>
</dbReference>
<evidence type="ECO:0000313" key="9">
    <source>
        <dbReference type="Proteomes" id="UP000238937"/>
    </source>
</evidence>
<organism evidence="8 9">
    <name type="scientific">Chamaesiphon polymorphus CCALA 037</name>
    <dbReference type="NCBI Taxonomy" id="2107692"/>
    <lineage>
        <taxon>Bacteria</taxon>
        <taxon>Bacillati</taxon>
        <taxon>Cyanobacteriota</taxon>
        <taxon>Cyanophyceae</taxon>
        <taxon>Gomontiellales</taxon>
        <taxon>Chamaesiphonaceae</taxon>
        <taxon>Chamaesiphon</taxon>
    </lineage>
</organism>
<dbReference type="GO" id="GO:0016301">
    <property type="term" value="F:kinase activity"/>
    <property type="evidence" value="ECO:0007669"/>
    <property type="project" value="InterPro"/>
</dbReference>
<evidence type="ECO:0000256" key="2">
    <source>
        <dbReference type="ARBA" id="ARBA00011963"/>
    </source>
</evidence>
<comment type="catalytic activity">
    <reaction evidence="6">
        <text>UDP-N-acetyl-alpha-D-glucosamine + ATP = UDP-N-acetyl-alpha-D-glucosamine 3'-phosphate + ADP + H(+)</text>
        <dbReference type="Rhea" id="RHEA:32671"/>
        <dbReference type="ChEBI" id="CHEBI:15378"/>
        <dbReference type="ChEBI" id="CHEBI:30616"/>
        <dbReference type="ChEBI" id="CHEBI:57705"/>
        <dbReference type="ChEBI" id="CHEBI:64353"/>
        <dbReference type="ChEBI" id="CHEBI:456216"/>
        <dbReference type="EC" id="2.7.1.176"/>
    </reaction>
</comment>
<comment type="caution">
    <text evidence="8">The sequence shown here is derived from an EMBL/GenBank/DDBJ whole genome shotgun (WGS) entry which is preliminary data.</text>
</comment>
<reference evidence="8 9" key="1">
    <citation type="submission" date="2018-03" db="EMBL/GenBank/DDBJ databases">
        <title>The ancient ancestry and fast evolution of plastids.</title>
        <authorList>
            <person name="Moore K.R."/>
            <person name="Magnabosco C."/>
            <person name="Momper L."/>
            <person name="Gold D.A."/>
            <person name="Bosak T."/>
            <person name="Fournier G.P."/>
        </authorList>
    </citation>
    <scope>NUCLEOTIDE SEQUENCE [LARGE SCALE GENOMIC DNA]</scope>
    <source>
        <strain evidence="8 9">CCALA 037</strain>
    </source>
</reference>
<dbReference type="AlphaFoldDB" id="A0A2T1GK72"/>
<gene>
    <name evidence="8" type="ORF">C7B77_05520</name>
</gene>
<proteinExistence type="inferred from homology"/>
<dbReference type="OrthoDB" id="9791543at2"/>
<dbReference type="GO" id="GO:0005524">
    <property type="term" value="F:ATP binding"/>
    <property type="evidence" value="ECO:0007669"/>
    <property type="project" value="UniProtKB-KW"/>
</dbReference>
<dbReference type="EC" id="2.7.1.176" evidence="2"/>
<evidence type="ECO:0000256" key="6">
    <source>
        <dbReference type="ARBA" id="ARBA00048178"/>
    </source>
</evidence>
<feature type="domain" description="Zeta toxin" evidence="7">
    <location>
        <begin position="6"/>
        <end position="165"/>
    </location>
</feature>
<evidence type="ECO:0000256" key="5">
    <source>
        <dbReference type="ARBA" id="ARBA00032897"/>
    </source>
</evidence>
<dbReference type="RefSeq" id="WP_106301185.1">
    <property type="nucleotide sequence ID" value="NZ_PVWO01000043.1"/>
</dbReference>
<dbReference type="Gene3D" id="3.40.50.300">
    <property type="entry name" value="P-loop containing nucleotide triphosphate hydrolases"/>
    <property type="match status" value="1"/>
</dbReference>
<comment type="similarity">
    <text evidence="1">Belongs to the zeta toxin family.</text>
</comment>
<evidence type="ECO:0000313" key="8">
    <source>
        <dbReference type="EMBL" id="PSB58221.1"/>
    </source>
</evidence>
<keyword evidence="9" id="KW-1185">Reference proteome</keyword>
<keyword evidence="3" id="KW-0547">Nucleotide-binding</keyword>
<dbReference type="EMBL" id="PVWO01000043">
    <property type="protein sequence ID" value="PSB58221.1"/>
    <property type="molecule type" value="Genomic_DNA"/>
</dbReference>
<dbReference type="InterPro" id="IPR027417">
    <property type="entry name" value="P-loop_NTPase"/>
</dbReference>
<name>A0A2T1GK72_9CYAN</name>
<keyword evidence="4" id="KW-0067">ATP-binding</keyword>
<evidence type="ECO:0000256" key="1">
    <source>
        <dbReference type="ARBA" id="ARBA00009104"/>
    </source>
</evidence>
<dbReference type="Pfam" id="PF06414">
    <property type="entry name" value="Zeta_toxin"/>
    <property type="match status" value="1"/>
</dbReference>
<dbReference type="PANTHER" id="PTHR39206">
    <property type="entry name" value="SLL8004 PROTEIN"/>
    <property type="match status" value="1"/>
</dbReference>
<protein>
    <recommendedName>
        <fullName evidence="5">UDP-N-acetylglucosamine kinase</fullName>
        <ecNumber evidence="2">2.7.1.176</ecNumber>
    </recommendedName>
    <alternativeName>
        <fullName evidence="5">UDP-N-acetylglucosamine kinase</fullName>
    </alternativeName>
</protein>
<dbReference type="PANTHER" id="PTHR39206:SF1">
    <property type="entry name" value="SLL8004 PROTEIN"/>
    <property type="match status" value="1"/>
</dbReference>
<evidence type="ECO:0000256" key="4">
    <source>
        <dbReference type="ARBA" id="ARBA00022840"/>
    </source>
</evidence>
<dbReference type="InterPro" id="IPR010488">
    <property type="entry name" value="Zeta_toxin_domain"/>
</dbReference>
<accession>A0A2T1GK72</accession>
<evidence type="ECO:0000259" key="7">
    <source>
        <dbReference type="Pfam" id="PF06414"/>
    </source>
</evidence>